<comment type="caution">
    <text evidence="3">The sequence shown here is derived from an EMBL/GenBank/DDBJ whole genome shotgun (WGS) entry which is preliminary data.</text>
</comment>
<protein>
    <submittedName>
        <fullName evidence="3">DUF1707 domain-containing protein</fullName>
    </submittedName>
</protein>
<keyword evidence="1" id="KW-1133">Transmembrane helix</keyword>
<dbReference type="RefSeq" id="WP_137246722.1">
    <property type="nucleotide sequence ID" value="NZ_SZQA01000007.1"/>
</dbReference>
<feature type="transmembrane region" description="Helical" evidence="1">
    <location>
        <begin position="89"/>
        <end position="110"/>
    </location>
</feature>
<proteinExistence type="predicted"/>
<gene>
    <name evidence="3" type="ORF">FDA94_09735</name>
</gene>
<keyword evidence="1" id="KW-0472">Membrane</keyword>
<keyword evidence="4" id="KW-1185">Reference proteome</keyword>
<dbReference type="OrthoDB" id="3748531at2"/>
<dbReference type="EMBL" id="SZQA01000007">
    <property type="protein sequence ID" value="TKK89215.1"/>
    <property type="molecule type" value="Genomic_DNA"/>
</dbReference>
<keyword evidence="1" id="KW-0812">Transmembrane</keyword>
<dbReference type="Pfam" id="PF08044">
    <property type="entry name" value="DUF1707"/>
    <property type="match status" value="1"/>
</dbReference>
<evidence type="ECO:0000313" key="4">
    <source>
        <dbReference type="Proteomes" id="UP000308705"/>
    </source>
</evidence>
<dbReference type="InterPro" id="IPR012551">
    <property type="entry name" value="DUF1707_SHOCT-like"/>
</dbReference>
<name>A0A4U3MIL8_9ACTN</name>
<feature type="domain" description="DUF1707" evidence="2">
    <location>
        <begin position="7"/>
        <end position="59"/>
    </location>
</feature>
<sequence>MADRRDVRVSDNDREAAVARLLAAVDEGRLSLDEYNDRMSRAYTSVTFADLDNLLLDLPSAQTASPTVTATQTKAPAVTTGALPRWLKVVWIAWAAKVALNLVIWVLLSITEGELLYFWPMWVIIPPALILLAVSYAVTASRKGVRS</sequence>
<feature type="transmembrane region" description="Helical" evidence="1">
    <location>
        <begin position="116"/>
        <end position="138"/>
    </location>
</feature>
<accession>A0A4U3MIL8</accession>
<dbReference type="PANTHER" id="PTHR40763:SF5">
    <property type="entry name" value="MEMBRANE PROTEIN"/>
    <property type="match status" value="1"/>
</dbReference>
<dbReference type="AlphaFoldDB" id="A0A4U3MIL8"/>
<evidence type="ECO:0000256" key="1">
    <source>
        <dbReference type="SAM" id="Phobius"/>
    </source>
</evidence>
<reference evidence="3 4" key="1">
    <citation type="submission" date="2019-04" db="EMBL/GenBank/DDBJ databases">
        <title>Herbidospora sp. NEAU-GS14.nov., a novel actinomycete isolated from soil.</title>
        <authorList>
            <person name="Han L."/>
        </authorList>
    </citation>
    <scope>NUCLEOTIDE SEQUENCE [LARGE SCALE GENOMIC DNA]</scope>
    <source>
        <strain evidence="3 4">NEAU-GS14</strain>
    </source>
</reference>
<dbReference type="Proteomes" id="UP000308705">
    <property type="component" value="Unassembled WGS sequence"/>
</dbReference>
<organism evidence="3 4">
    <name type="scientific">Herbidospora galbida</name>
    <dbReference type="NCBI Taxonomy" id="2575442"/>
    <lineage>
        <taxon>Bacteria</taxon>
        <taxon>Bacillati</taxon>
        <taxon>Actinomycetota</taxon>
        <taxon>Actinomycetes</taxon>
        <taxon>Streptosporangiales</taxon>
        <taxon>Streptosporangiaceae</taxon>
        <taxon>Herbidospora</taxon>
    </lineage>
</organism>
<evidence type="ECO:0000313" key="3">
    <source>
        <dbReference type="EMBL" id="TKK89215.1"/>
    </source>
</evidence>
<dbReference type="PANTHER" id="PTHR40763">
    <property type="entry name" value="MEMBRANE PROTEIN-RELATED"/>
    <property type="match status" value="1"/>
</dbReference>
<evidence type="ECO:0000259" key="2">
    <source>
        <dbReference type="Pfam" id="PF08044"/>
    </source>
</evidence>